<dbReference type="InterPro" id="IPR010016">
    <property type="entry name" value="PxpB"/>
</dbReference>
<keyword evidence="2 5" id="KW-0378">Hydrolase</keyword>
<dbReference type="PANTHER" id="PTHR34698">
    <property type="entry name" value="5-OXOPROLINASE SUBUNIT B"/>
    <property type="match status" value="1"/>
</dbReference>
<dbReference type="InterPro" id="IPR003833">
    <property type="entry name" value="CT_C_D"/>
</dbReference>
<keyword evidence="3" id="KW-0067">ATP-binding</keyword>
<evidence type="ECO:0000256" key="1">
    <source>
        <dbReference type="ARBA" id="ARBA00022741"/>
    </source>
</evidence>
<sequence length="222" mass="23862">MSSIESTELKVSCLGSSAVLCESLGPLDITCQARFWALAQVVSRWPEVAEVVPGMNNLMVVLTQGEAEPLGVVEKVRREWPHVAPAHAKGKVVEVPVVYGGDGGPDLEFVASHTGIDVETVIKLHTQPDYTVYFLGAHPGFGYLGGLDSKLHTPRLDKPRLSVPAGSVAIGGVQTGVIALTSPSGWRLIGHAEQDFFDPYREPPALLTPGDTVRFQCIRAER</sequence>
<keyword evidence="1" id="KW-0547">Nucleotide-binding</keyword>
<dbReference type="Pfam" id="PF02682">
    <property type="entry name" value="CT_C_D"/>
    <property type="match status" value="1"/>
</dbReference>
<evidence type="ECO:0000259" key="4">
    <source>
        <dbReference type="SMART" id="SM00796"/>
    </source>
</evidence>
<dbReference type="SMART" id="SM00796">
    <property type="entry name" value="AHS1"/>
    <property type="match status" value="1"/>
</dbReference>
<dbReference type="Proteomes" id="UP001302652">
    <property type="component" value="Chromosome 2"/>
</dbReference>
<evidence type="ECO:0000256" key="2">
    <source>
        <dbReference type="ARBA" id="ARBA00022801"/>
    </source>
</evidence>
<dbReference type="EC" id="3.5.2.9" evidence="5"/>
<organism evidence="5 6">
    <name type="scientific">Paraburkholderia kirstenboschensis</name>
    <dbReference type="NCBI Taxonomy" id="1245436"/>
    <lineage>
        <taxon>Bacteria</taxon>
        <taxon>Pseudomonadati</taxon>
        <taxon>Pseudomonadota</taxon>
        <taxon>Betaproteobacteria</taxon>
        <taxon>Burkholderiales</taxon>
        <taxon>Burkholderiaceae</taxon>
        <taxon>Paraburkholderia</taxon>
    </lineage>
</organism>
<evidence type="ECO:0000313" key="6">
    <source>
        <dbReference type="Proteomes" id="UP001302652"/>
    </source>
</evidence>
<dbReference type="Gene3D" id="2.40.100.10">
    <property type="entry name" value="Cyclophilin-like"/>
    <property type="match status" value="1"/>
</dbReference>
<keyword evidence="6" id="KW-1185">Reference proteome</keyword>
<evidence type="ECO:0000256" key="3">
    <source>
        <dbReference type="ARBA" id="ARBA00022840"/>
    </source>
</evidence>
<dbReference type="RefSeq" id="WP_317019594.1">
    <property type="nucleotide sequence ID" value="NZ_CP136512.1"/>
</dbReference>
<protein>
    <submittedName>
        <fullName evidence="5">5-oxoprolinase subunit PxpB</fullName>
        <ecNumber evidence="5">3.5.2.9</ecNumber>
    </submittedName>
</protein>
<dbReference type="EMBL" id="CP136512">
    <property type="protein sequence ID" value="WOD17007.1"/>
    <property type="molecule type" value="Genomic_DNA"/>
</dbReference>
<feature type="domain" description="Carboxyltransferase" evidence="4">
    <location>
        <begin position="9"/>
        <end position="207"/>
    </location>
</feature>
<dbReference type="GO" id="GO:0017168">
    <property type="term" value="F:5-oxoprolinase (ATP-hydrolyzing) activity"/>
    <property type="evidence" value="ECO:0007669"/>
    <property type="project" value="UniProtKB-EC"/>
</dbReference>
<gene>
    <name evidence="5" type="primary">pxpB</name>
    <name evidence="5" type="ORF">RW095_14270</name>
</gene>
<dbReference type="PANTHER" id="PTHR34698:SF2">
    <property type="entry name" value="5-OXOPROLINASE SUBUNIT B"/>
    <property type="match status" value="1"/>
</dbReference>
<reference evidence="5 6" key="1">
    <citation type="submission" date="2023-10" db="EMBL/GenBank/DDBJ databases">
        <title>Surface-active antibiotics is a multifunctional adaptation for post-fire microbes.</title>
        <authorList>
            <person name="Liu M.D."/>
            <person name="Du Y."/>
            <person name="Koupaei S.K."/>
            <person name="Kim N.R."/>
            <person name="Zhang W."/>
            <person name="Traxler M.F."/>
        </authorList>
    </citation>
    <scope>NUCLEOTIDE SEQUENCE [LARGE SCALE GENOMIC DNA]</scope>
    <source>
        <strain evidence="5 6">F3</strain>
    </source>
</reference>
<proteinExistence type="predicted"/>
<accession>A0ABZ0EIG8</accession>
<dbReference type="SUPFAM" id="SSF160467">
    <property type="entry name" value="PH0987 N-terminal domain-like"/>
    <property type="match status" value="1"/>
</dbReference>
<evidence type="ECO:0000313" key="5">
    <source>
        <dbReference type="EMBL" id="WOD17007.1"/>
    </source>
</evidence>
<dbReference type="SUPFAM" id="SSF50891">
    <property type="entry name" value="Cyclophilin-like"/>
    <property type="match status" value="1"/>
</dbReference>
<name>A0ABZ0EIG8_9BURK</name>
<dbReference type="NCBIfam" id="TIGR00370">
    <property type="entry name" value="5-oxoprolinase subunit PxpB"/>
    <property type="match status" value="1"/>
</dbReference>
<dbReference type="InterPro" id="IPR029000">
    <property type="entry name" value="Cyclophilin-like_dom_sf"/>
</dbReference>